<dbReference type="CDD" id="cd01138">
    <property type="entry name" value="FeuA"/>
    <property type="match status" value="1"/>
</dbReference>
<dbReference type="Pfam" id="PF12833">
    <property type="entry name" value="HTH_18"/>
    <property type="match status" value="1"/>
</dbReference>
<dbReference type="PANTHER" id="PTHR30532:SF26">
    <property type="entry name" value="IRON(3+)-HYDROXAMATE-BINDING PROTEIN FHUD"/>
    <property type="match status" value="1"/>
</dbReference>
<evidence type="ECO:0000256" key="5">
    <source>
        <dbReference type="ARBA" id="ARBA00023015"/>
    </source>
</evidence>
<dbReference type="InterPro" id="IPR051313">
    <property type="entry name" value="Bact_iron-sidero_bind"/>
</dbReference>
<dbReference type="SUPFAM" id="SSF53807">
    <property type="entry name" value="Helical backbone' metal receptor"/>
    <property type="match status" value="1"/>
</dbReference>
<dbReference type="PROSITE" id="PS01124">
    <property type="entry name" value="HTH_ARAC_FAMILY_2"/>
    <property type="match status" value="1"/>
</dbReference>
<dbReference type="SMART" id="SM00342">
    <property type="entry name" value="HTH_ARAC"/>
    <property type="match status" value="1"/>
</dbReference>
<dbReference type="PANTHER" id="PTHR30532">
    <property type="entry name" value="IRON III DICITRATE-BINDING PERIPLASMIC PROTEIN"/>
    <property type="match status" value="1"/>
</dbReference>
<evidence type="ECO:0000256" key="8">
    <source>
        <dbReference type="SAM" id="MobiDB-lite"/>
    </source>
</evidence>
<keyword evidence="3" id="KW-0813">Transport</keyword>
<comment type="subcellular location">
    <subcellularLocation>
        <location evidence="1">Cell envelope</location>
    </subcellularLocation>
</comment>
<evidence type="ECO:0000256" key="2">
    <source>
        <dbReference type="ARBA" id="ARBA00008814"/>
    </source>
</evidence>
<keyword evidence="6" id="KW-0238">DNA-binding</keyword>
<evidence type="ECO:0000256" key="3">
    <source>
        <dbReference type="ARBA" id="ARBA00022448"/>
    </source>
</evidence>
<dbReference type="InterPro" id="IPR018062">
    <property type="entry name" value="HTH_AraC-typ_CS"/>
</dbReference>
<dbReference type="Proteomes" id="UP000316882">
    <property type="component" value="Unassembled WGS sequence"/>
</dbReference>
<dbReference type="GO" id="GO:1901678">
    <property type="term" value="P:iron coordination entity transport"/>
    <property type="evidence" value="ECO:0007669"/>
    <property type="project" value="UniProtKB-ARBA"/>
</dbReference>
<dbReference type="Gene3D" id="1.10.10.60">
    <property type="entry name" value="Homeodomain-like"/>
    <property type="match status" value="2"/>
</dbReference>
<evidence type="ECO:0000313" key="11">
    <source>
        <dbReference type="EMBL" id="GEB34946.1"/>
    </source>
</evidence>
<evidence type="ECO:0000313" key="12">
    <source>
        <dbReference type="Proteomes" id="UP000316882"/>
    </source>
</evidence>
<comment type="caution">
    <text evidence="11">The sequence shown here is derived from an EMBL/GenBank/DDBJ whole genome shotgun (WGS) entry which is preliminary data.</text>
</comment>
<keyword evidence="5" id="KW-0805">Transcription regulation</keyword>
<dbReference type="PRINTS" id="PR00032">
    <property type="entry name" value="HTHARAC"/>
</dbReference>
<dbReference type="PROSITE" id="PS50983">
    <property type="entry name" value="FE_B12_PBP"/>
    <property type="match status" value="1"/>
</dbReference>
<evidence type="ECO:0000259" key="10">
    <source>
        <dbReference type="PROSITE" id="PS50983"/>
    </source>
</evidence>
<accession>A0A4Y3PSK0</accession>
<evidence type="ECO:0000259" key="9">
    <source>
        <dbReference type="PROSITE" id="PS01124"/>
    </source>
</evidence>
<evidence type="ECO:0000256" key="4">
    <source>
        <dbReference type="ARBA" id="ARBA00022729"/>
    </source>
</evidence>
<dbReference type="InterPro" id="IPR009057">
    <property type="entry name" value="Homeodomain-like_sf"/>
</dbReference>
<keyword evidence="12" id="KW-1185">Reference proteome</keyword>
<dbReference type="GO" id="GO:0043565">
    <property type="term" value="F:sequence-specific DNA binding"/>
    <property type="evidence" value="ECO:0007669"/>
    <property type="project" value="InterPro"/>
</dbReference>
<comment type="similarity">
    <text evidence="2">Belongs to the bacterial solute-binding protein 8 family.</text>
</comment>
<protein>
    <recommendedName>
        <fullName evidence="13">AraC family transcriptional regulator</fullName>
    </recommendedName>
</protein>
<dbReference type="InterPro" id="IPR020449">
    <property type="entry name" value="Tscrpt_reg_AraC-type_HTH"/>
</dbReference>
<evidence type="ECO:0000256" key="7">
    <source>
        <dbReference type="ARBA" id="ARBA00023163"/>
    </source>
</evidence>
<dbReference type="GO" id="GO:0030288">
    <property type="term" value="C:outer membrane-bounded periplasmic space"/>
    <property type="evidence" value="ECO:0007669"/>
    <property type="project" value="TreeGrafter"/>
</dbReference>
<dbReference type="SUPFAM" id="SSF46689">
    <property type="entry name" value="Homeodomain-like"/>
    <property type="match status" value="2"/>
</dbReference>
<keyword evidence="4" id="KW-0732">Signal</keyword>
<feature type="domain" description="Fe/B12 periplasmic-binding" evidence="10">
    <location>
        <begin position="402"/>
        <end position="658"/>
    </location>
</feature>
<dbReference type="InterPro" id="IPR002491">
    <property type="entry name" value="ABC_transptr_periplasmic_BD"/>
</dbReference>
<dbReference type="PROSITE" id="PS00041">
    <property type="entry name" value="HTH_ARAC_FAMILY_1"/>
    <property type="match status" value="1"/>
</dbReference>
<dbReference type="AlphaFoldDB" id="A0A4Y3PSK0"/>
<sequence length="658" mass="73749">MDVKGVIEHIMLWNHASIKVLDVRHQLLGREIGSRSYKLPASTFLFAAQGKAQICLDGSEYAIKPYDIAHSGKGTLMDIFLTEDAFEYYLIFYRAAIPLTSRQQIVNLLRKSDPFQLPYSFQPCQPIELLALVKQMDEQWQRTGELERFQTKALFYQFVSAVHRQLLDSKGARLETDPAAQAKQYIQNHYAEPITLEALAEMLRYSVPHLSALFKKKTGYSLIDYLIRVRMEKAASLLVETDRQLREIAESVGYRDPYYFGRLFKKVYGISPARFRATKAQTPQTADRPATIIGSSIAALDFRRYIDSENHYPYKKEGRKTMYRPAKPSAAATVMLCLTLMLAACSGNAGAPSQAANGNQTETSAASDANRSTQTSSAPADASSQTQVISTVKGDVVVPAAPRRIVADQYLGTLITLGVTPIGAPGLHRQNPYITEALKNVEDIGDVNGSLEKVIDLQPDLIVTESSDDQGRYDQLSKIAPTISIPYGQLKNIQEELTFFGKLLGKEQEAKDWLADYEKRIAAAKERVHKVIPEGKSFSIIELTDKQMFVYGDNFGRGGQAVYQALGLKPPAAIAKTLQEKQWLELSSELLSQYAGDYIILTSNSHTLEDLKKDPLWSSLDAVKNNHVYVWKEERSWYYDPIAVLSQTEEIADWLTKQ</sequence>
<organism evidence="11 12">
    <name type="scientific">Brevibacillus parabrevis</name>
    <dbReference type="NCBI Taxonomy" id="54914"/>
    <lineage>
        <taxon>Bacteria</taxon>
        <taxon>Bacillati</taxon>
        <taxon>Bacillota</taxon>
        <taxon>Bacilli</taxon>
        <taxon>Bacillales</taxon>
        <taxon>Paenibacillaceae</taxon>
        <taxon>Brevibacillus</taxon>
    </lineage>
</organism>
<gene>
    <name evidence="11" type="ORF">BPA01_45260</name>
</gene>
<dbReference type="RefSeq" id="WP_122966821.1">
    <property type="nucleotide sequence ID" value="NZ_BJMH01000030.1"/>
</dbReference>
<keyword evidence="7" id="KW-0804">Transcription</keyword>
<dbReference type="Pfam" id="PF01497">
    <property type="entry name" value="Peripla_BP_2"/>
    <property type="match status" value="1"/>
</dbReference>
<evidence type="ECO:0000256" key="6">
    <source>
        <dbReference type="ARBA" id="ARBA00023125"/>
    </source>
</evidence>
<feature type="region of interest" description="Disordered" evidence="8">
    <location>
        <begin position="351"/>
        <end position="386"/>
    </location>
</feature>
<dbReference type="EMBL" id="BJMH01000030">
    <property type="protein sequence ID" value="GEB34946.1"/>
    <property type="molecule type" value="Genomic_DNA"/>
</dbReference>
<feature type="domain" description="HTH araC/xylS-type" evidence="9">
    <location>
        <begin position="180"/>
        <end position="278"/>
    </location>
</feature>
<evidence type="ECO:0000256" key="1">
    <source>
        <dbReference type="ARBA" id="ARBA00004196"/>
    </source>
</evidence>
<evidence type="ECO:0008006" key="13">
    <source>
        <dbReference type="Google" id="ProtNLM"/>
    </source>
</evidence>
<dbReference type="Gene3D" id="3.40.50.1980">
    <property type="entry name" value="Nitrogenase molybdenum iron protein domain"/>
    <property type="match status" value="2"/>
</dbReference>
<proteinExistence type="inferred from homology"/>
<reference evidence="11 12" key="1">
    <citation type="submission" date="2019-06" db="EMBL/GenBank/DDBJ databases">
        <title>Whole genome shotgun sequence of Brevibacillus parabrevis NBRC 12334.</title>
        <authorList>
            <person name="Hosoyama A."/>
            <person name="Uohara A."/>
            <person name="Ohji S."/>
            <person name="Ichikawa N."/>
        </authorList>
    </citation>
    <scope>NUCLEOTIDE SEQUENCE [LARGE SCALE GENOMIC DNA]</scope>
    <source>
        <strain evidence="11 12">NBRC 12334</strain>
    </source>
</reference>
<dbReference type="InterPro" id="IPR018060">
    <property type="entry name" value="HTH_AraC"/>
</dbReference>
<feature type="compositionally biased region" description="Polar residues" evidence="8">
    <location>
        <begin position="354"/>
        <end position="386"/>
    </location>
</feature>
<name>A0A4Y3PSK0_BREPA</name>
<dbReference type="GO" id="GO:0003700">
    <property type="term" value="F:DNA-binding transcription factor activity"/>
    <property type="evidence" value="ECO:0007669"/>
    <property type="project" value="InterPro"/>
</dbReference>